<keyword evidence="4" id="KW-1185">Reference proteome</keyword>
<evidence type="ECO:0000313" key="3">
    <source>
        <dbReference type="EMBL" id="MBB4674724.1"/>
    </source>
</evidence>
<feature type="compositionally biased region" description="Polar residues" evidence="1">
    <location>
        <begin position="207"/>
        <end position="216"/>
    </location>
</feature>
<sequence>MDEHKLADALRDAVREVPPPSFNEQDVVIASHRASARQRRLILSGSTFGAALLLGGTLVVTNLLGPEPTAANTASSGEATAEGGVLRGPGGDASTADPGNSGAPGAGRPTSKSSPDVSKQGETSASAGPSAGGTEGCGMADRKLAAALAAELPAVASRNPEQGPPELCTTPGARAVTLKLPDGELSVVLVPGMGAMSRQGQAFGEPGSTQGYTAITRNGGPLTVQSKPAKGKPTAPYAADLERLAKALSEVF</sequence>
<evidence type="ECO:0000256" key="1">
    <source>
        <dbReference type="SAM" id="MobiDB-lite"/>
    </source>
</evidence>
<proteinExistence type="predicted"/>
<feature type="transmembrane region" description="Helical" evidence="2">
    <location>
        <begin position="41"/>
        <end position="64"/>
    </location>
</feature>
<evidence type="ECO:0000313" key="4">
    <source>
        <dbReference type="Proteomes" id="UP000533598"/>
    </source>
</evidence>
<keyword evidence="2" id="KW-0472">Membrane</keyword>
<evidence type="ECO:0000256" key="2">
    <source>
        <dbReference type="SAM" id="Phobius"/>
    </source>
</evidence>
<dbReference type="EMBL" id="JACHMH010000001">
    <property type="protein sequence ID" value="MBB4674724.1"/>
    <property type="molecule type" value="Genomic_DNA"/>
</dbReference>
<keyword evidence="2" id="KW-0812">Transmembrane</keyword>
<dbReference type="AlphaFoldDB" id="A0A7W7FTE6"/>
<feature type="compositionally biased region" description="Polar residues" evidence="1">
    <location>
        <begin position="110"/>
        <end position="127"/>
    </location>
</feature>
<reference evidence="3 4" key="1">
    <citation type="submission" date="2020-08" db="EMBL/GenBank/DDBJ databases">
        <title>Sequencing the genomes of 1000 actinobacteria strains.</title>
        <authorList>
            <person name="Klenk H.-P."/>
        </authorList>
    </citation>
    <scope>NUCLEOTIDE SEQUENCE [LARGE SCALE GENOMIC DNA]</scope>
    <source>
        <strain evidence="3 4">DSM 44230</strain>
    </source>
</reference>
<accession>A0A7W7FTE6</accession>
<keyword evidence="2" id="KW-1133">Transmembrane helix</keyword>
<dbReference type="RefSeq" id="WP_185000812.1">
    <property type="nucleotide sequence ID" value="NZ_BAAAUI010000024.1"/>
</dbReference>
<dbReference type="Proteomes" id="UP000533598">
    <property type="component" value="Unassembled WGS sequence"/>
</dbReference>
<feature type="region of interest" description="Disordered" evidence="1">
    <location>
        <begin position="71"/>
        <end position="138"/>
    </location>
</feature>
<comment type="caution">
    <text evidence="3">The sequence shown here is derived from an EMBL/GenBank/DDBJ whole genome shotgun (WGS) entry which is preliminary data.</text>
</comment>
<name>A0A7W7FTE6_9PSEU</name>
<gene>
    <name evidence="3" type="ORF">HNR67_000842</name>
</gene>
<organism evidence="3 4">
    <name type="scientific">Crossiella cryophila</name>
    <dbReference type="NCBI Taxonomy" id="43355"/>
    <lineage>
        <taxon>Bacteria</taxon>
        <taxon>Bacillati</taxon>
        <taxon>Actinomycetota</taxon>
        <taxon>Actinomycetes</taxon>
        <taxon>Pseudonocardiales</taxon>
        <taxon>Pseudonocardiaceae</taxon>
        <taxon>Crossiella</taxon>
    </lineage>
</organism>
<feature type="region of interest" description="Disordered" evidence="1">
    <location>
        <begin position="199"/>
        <end position="235"/>
    </location>
</feature>
<protein>
    <submittedName>
        <fullName evidence="3">Uncharacterized protein</fullName>
    </submittedName>
</protein>